<name>A0A9D2N127_9FIRM</name>
<keyword evidence="1" id="KW-0812">Transmembrane</keyword>
<reference evidence="2" key="2">
    <citation type="submission" date="2021-04" db="EMBL/GenBank/DDBJ databases">
        <authorList>
            <person name="Gilroy R."/>
        </authorList>
    </citation>
    <scope>NUCLEOTIDE SEQUENCE</scope>
    <source>
        <strain evidence="2">CHK180-15479</strain>
    </source>
</reference>
<organism evidence="2 3">
    <name type="scientific">Candidatus Enterocloster excrementipullorum</name>
    <dbReference type="NCBI Taxonomy" id="2838559"/>
    <lineage>
        <taxon>Bacteria</taxon>
        <taxon>Bacillati</taxon>
        <taxon>Bacillota</taxon>
        <taxon>Clostridia</taxon>
        <taxon>Lachnospirales</taxon>
        <taxon>Lachnospiraceae</taxon>
        <taxon>Enterocloster</taxon>
    </lineage>
</organism>
<dbReference type="Proteomes" id="UP000823910">
    <property type="component" value="Unassembled WGS sequence"/>
</dbReference>
<comment type="caution">
    <text evidence="2">The sequence shown here is derived from an EMBL/GenBank/DDBJ whole genome shotgun (WGS) entry which is preliminary data.</text>
</comment>
<dbReference type="EMBL" id="DWWT01000070">
    <property type="protein sequence ID" value="HJC07064.1"/>
    <property type="molecule type" value="Genomic_DNA"/>
</dbReference>
<feature type="transmembrane region" description="Helical" evidence="1">
    <location>
        <begin position="108"/>
        <end position="128"/>
    </location>
</feature>
<protein>
    <submittedName>
        <fullName evidence="2">DUF624 domain-containing protein</fullName>
    </submittedName>
</protein>
<feature type="transmembrane region" description="Helical" evidence="1">
    <location>
        <begin position="171"/>
        <end position="192"/>
    </location>
</feature>
<feature type="transmembrane region" description="Helical" evidence="1">
    <location>
        <begin position="77"/>
        <end position="96"/>
    </location>
</feature>
<feature type="transmembrane region" description="Helical" evidence="1">
    <location>
        <begin position="140"/>
        <end position="164"/>
    </location>
</feature>
<dbReference type="Pfam" id="PF04854">
    <property type="entry name" value="DUF624"/>
    <property type="match status" value="1"/>
</dbReference>
<sequence>MNYLFDPENRFWSFMNKIMDVFFIGILWFVFSLPVVTAGAALTALYQFTLKQADDEEGYVWRSFRRAFVKNFRQSTVLWLILLAAWAFLAADIYACLHMELPGMWRTLCFGVLVCLGALLLLTSLYIFPLVSRYDRPVPIILKHSFIMAVGNLHVSVTVLVVYIAAAALTWFIPLLFPVFAALGAFVSSYLFRYVFSRYWQDQ</sequence>
<evidence type="ECO:0000313" key="2">
    <source>
        <dbReference type="EMBL" id="HJC07064.1"/>
    </source>
</evidence>
<gene>
    <name evidence="2" type="ORF">H9704_13130</name>
</gene>
<keyword evidence="1" id="KW-0472">Membrane</keyword>
<accession>A0A9D2N127</accession>
<reference evidence="2" key="1">
    <citation type="journal article" date="2021" name="PeerJ">
        <title>Extensive microbial diversity within the chicken gut microbiome revealed by metagenomics and culture.</title>
        <authorList>
            <person name="Gilroy R."/>
            <person name="Ravi A."/>
            <person name="Getino M."/>
            <person name="Pursley I."/>
            <person name="Horton D.L."/>
            <person name="Alikhan N.F."/>
            <person name="Baker D."/>
            <person name="Gharbi K."/>
            <person name="Hall N."/>
            <person name="Watson M."/>
            <person name="Adriaenssens E.M."/>
            <person name="Foster-Nyarko E."/>
            <person name="Jarju S."/>
            <person name="Secka A."/>
            <person name="Antonio M."/>
            <person name="Oren A."/>
            <person name="Chaudhuri R.R."/>
            <person name="La Ragione R."/>
            <person name="Hildebrand F."/>
            <person name="Pallen M.J."/>
        </authorList>
    </citation>
    <scope>NUCLEOTIDE SEQUENCE</scope>
    <source>
        <strain evidence="2">CHK180-15479</strain>
    </source>
</reference>
<proteinExistence type="predicted"/>
<evidence type="ECO:0000256" key="1">
    <source>
        <dbReference type="SAM" id="Phobius"/>
    </source>
</evidence>
<dbReference type="AlphaFoldDB" id="A0A9D2N127"/>
<evidence type="ECO:0000313" key="3">
    <source>
        <dbReference type="Proteomes" id="UP000823910"/>
    </source>
</evidence>
<keyword evidence="1" id="KW-1133">Transmembrane helix</keyword>
<feature type="transmembrane region" description="Helical" evidence="1">
    <location>
        <begin position="21"/>
        <end position="46"/>
    </location>
</feature>
<dbReference type="InterPro" id="IPR006938">
    <property type="entry name" value="DUF624"/>
</dbReference>